<dbReference type="Proteomes" id="UP000712600">
    <property type="component" value="Unassembled WGS sequence"/>
</dbReference>
<feature type="compositionally biased region" description="Basic and acidic residues" evidence="1">
    <location>
        <begin position="236"/>
        <end position="248"/>
    </location>
</feature>
<sequence>MEAAQIDWKRIDSRFVEDVFYEHLRAPKWFDFLSPNNHLQDSIDDEWFCKPGNNSSLLIHPASLRCSLLILALLFNSRLQSSQETRGLPPPNAQLFQVSWLSVLKQTPGVTEQNQRIRGHALSEDSENQNPNLATPPPSQQGNQSWRAALKSTSVKKMNKETPKKLKSTQSARNLDILGHISEFCYELKRLATRGVTEREETTVKPQVKEAQVHDLELKKERKPLLEVIKDKDKVHESTDAKGSTIKESRRRKKKVDDAENIPVSLNVEVKMKGEECRRKKKPVLNIPPLKLGNVKNKGHERLLQQIRTNPPSPQCFSENRTASLKALMTKSAEEKSRDIINKEGGSLRGLDVLWFLKPCTMAN</sequence>
<dbReference type="PANTHER" id="PTHR36373">
    <property type="entry name" value="EXPRESSED PROTEIN"/>
    <property type="match status" value="1"/>
</dbReference>
<dbReference type="AlphaFoldDB" id="A0A8S9QTW8"/>
<evidence type="ECO:0000313" key="2">
    <source>
        <dbReference type="EMBL" id="KAF3554698.1"/>
    </source>
</evidence>
<reference evidence="2" key="1">
    <citation type="submission" date="2019-12" db="EMBL/GenBank/DDBJ databases">
        <title>Genome sequencing and annotation of Brassica cretica.</title>
        <authorList>
            <person name="Studholme D.J."/>
            <person name="Sarris P."/>
        </authorList>
    </citation>
    <scope>NUCLEOTIDE SEQUENCE</scope>
    <source>
        <strain evidence="2">PFS-109/04</strain>
        <tissue evidence="2">Leaf</tissue>
    </source>
</reference>
<feature type="region of interest" description="Disordered" evidence="1">
    <location>
        <begin position="123"/>
        <end position="147"/>
    </location>
</feature>
<evidence type="ECO:0000313" key="3">
    <source>
        <dbReference type="Proteomes" id="UP000712600"/>
    </source>
</evidence>
<protein>
    <submittedName>
        <fullName evidence="2">Uncharacterized protein</fullName>
    </submittedName>
</protein>
<evidence type="ECO:0000256" key="1">
    <source>
        <dbReference type="SAM" id="MobiDB-lite"/>
    </source>
</evidence>
<gene>
    <name evidence="2" type="ORF">F2Q69_00015588</name>
</gene>
<proteinExistence type="predicted"/>
<organism evidence="2 3">
    <name type="scientific">Brassica cretica</name>
    <name type="common">Mustard</name>
    <dbReference type="NCBI Taxonomy" id="69181"/>
    <lineage>
        <taxon>Eukaryota</taxon>
        <taxon>Viridiplantae</taxon>
        <taxon>Streptophyta</taxon>
        <taxon>Embryophyta</taxon>
        <taxon>Tracheophyta</taxon>
        <taxon>Spermatophyta</taxon>
        <taxon>Magnoliopsida</taxon>
        <taxon>eudicotyledons</taxon>
        <taxon>Gunneridae</taxon>
        <taxon>Pentapetalae</taxon>
        <taxon>rosids</taxon>
        <taxon>malvids</taxon>
        <taxon>Brassicales</taxon>
        <taxon>Brassicaceae</taxon>
        <taxon>Brassiceae</taxon>
        <taxon>Brassica</taxon>
    </lineage>
</organism>
<feature type="region of interest" description="Disordered" evidence="1">
    <location>
        <begin position="236"/>
        <end position="255"/>
    </location>
</feature>
<dbReference type="EMBL" id="QGKX02000996">
    <property type="protein sequence ID" value="KAF3554698.1"/>
    <property type="molecule type" value="Genomic_DNA"/>
</dbReference>
<dbReference type="PANTHER" id="PTHR36373:SF3">
    <property type="entry name" value="DUF3741 DOMAIN-CONTAINING PROTEIN"/>
    <property type="match status" value="1"/>
</dbReference>
<name>A0A8S9QTW8_BRACR</name>
<accession>A0A8S9QTW8</accession>
<comment type="caution">
    <text evidence="2">The sequence shown here is derived from an EMBL/GenBank/DDBJ whole genome shotgun (WGS) entry which is preliminary data.</text>
</comment>